<dbReference type="EMBL" id="QEIN01000501">
    <property type="protein sequence ID" value="RCV47488.1"/>
    <property type="molecule type" value="Genomic_DNA"/>
</dbReference>
<name>A0A368SXK6_9ACTN</name>
<gene>
    <name evidence="4" type="ORF">DEF24_27080</name>
</gene>
<dbReference type="Gene3D" id="3.40.50.12780">
    <property type="entry name" value="N-terminal domain of ligase-like"/>
    <property type="match status" value="1"/>
</dbReference>
<evidence type="ECO:0000259" key="3">
    <source>
        <dbReference type="Pfam" id="PF00501"/>
    </source>
</evidence>
<dbReference type="InterPro" id="IPR020845">
    <property type="entry name" value="AMP-binding_CS"/>
</dbReference>
<dbReference type="Proteomes" id="UP000253318">
    <property type="component" value="Unassembled WGS sequence"/>
</dbReference>
<dbReference type="GO" id="GO:0031956">
    <property type="term" value="F:medium-chain fatty acid-CoA ligase activity"/>
    <property type="evidence" value="ECO:0007669"/>
    <property type="project" value="TreeGrafter"/>
</dbReference>
<dbReference type="PROSITE" id="PS00455">
    <property type="entry name" value="AMP_BINDING"/>
    <property type="match status" value="1"/>
</dbReference>
<organism evidence="4 5">
    <name type="scientific">Marinitenerispora sediminis</name>
    <dbReference type="NCBI Taxonomy" id="1931232"/>
    <lineage>
        <taxon>Bacteria</taxon>
        <taxon>Bacillati</taxon>
        <taxon>Actinomycetota</taxon>
        <taxon>Actinomycetes</taxon>
        <taxon>Streptosporangiales</taxon>
        <taxon>Nocardiopsidaceae</taxon>
        <taxon>Marinitenerispora</taxon>
    </lineage>
</organism>
<protein>
    <recommendedName>
        <fullName evidence="3">AMP-dependent synthetase/ligase domain-containing protein</fullName>
    </recommendedName>
</protein>
<dbReference type="RefSeq" id="WP_147280581.1">
    <property type="nucleotide sequence ID" value="NZ_QEIN01000501.1"/>
</dbReference>
<proteinExistence type="inferred from homology"/>
<evidence type="ECO:0000313" key="4">
    <source>
        <dbReference type="EMBL" id="RCV47488.1"/>
    </source>
</evidence>
<evidence type="ECO:0000256" key="1">
    <source>
        <dbReference type="ARBA" id="ARBA00006432"/>
    </source>
</evidence>
<dbReference type="PANTHER" id="PTHR43201">
    <property type="entry name" value="ACYL-COA SYNTHETASE"/>
    <property type="match status" value="1"/>
</dbReference>
<dbReference type="AlphaFoldDB" id="A0A368SXK6"/>
<dbReference type="OrthoDB" id="5240965at2"/>
<dbReference type="GO" id="GO:0006631">
    <property type="term" value="P:fatty acid metabolic process"/>
    <property type="evidence" value="ECO:0007669"/>
    <property type="project" value="TreeGrafter"/>
</dbReference>
<comment type="similarity">
    <text evidence="1">Belongs to the ATP-dependent AMP-binding enzyme family.</text>
</comment>
<evidence type="ECO:0000256" key="2">
    <source>
        <dbReference type="ARBA" id="ARBA00022598"/>
    </source>
</evidence>
<sequence length="218" mass="22586">DGPGGAPGEEGAARVISGDRDGPGYASWLAAHLGADPAGELVGGADAGTFLIGFTSGTTGLPRAFRRSRASWRASLPRSCAVFDVDHRGRTLAPGPLAHGLGLYALAEVLHTGSAFATLPWYDVTAVADLLAAGEVTRLVVVPTMLRGLTRRLAELDAAHPEVATVVSSGSKLDAETLRRTRSHLPGAHVREYYGASELGFVTVRHTPPHAAPADAPD</sequence>
<accession>A0A368SXK6</accession>
<dbReference type="Pfam" id="PF00501">
    <property type="entry name" value="AMP-binding"/>
    <property type="match status" value="1"/>
</dbReference>
<feature type="domain" description="AMP-dependent synthetase/ligase" evidence="3">
    <location>
        <begin position="50"/>
        <end position="207"/>
    </location>
</feature>
<feature type="non-terminal residue" evidence="4">
    <location>
        <position position="1"/>
    </location>
</feature>
<comment type="caution">
    <text evidence="4">The sequence shown here is derived from an EMBL/GenBank/DDBJ whole genome shotgun (WGS) entry which is preliminary data.</text>
</comment>
<reference evidence="4 5" key="1">
    <citation type="submission" date="2018-04" db="EMBL/GenBank/DDBJ databases">
        <title>Novel actinobacteria from marine sediment.</title>
        <authorList>
            <person name="Ng Z.Y."/>
            <person name="Tan G.Y.A."/>
        </authorList>
    </citation>
    <scope>NUCLEOTIDE SEQUENCE [LARGE SCALE GENOMIC DNA]</scope>
    <source>
        <strain evidence="4 5">TPS81</strain>
    </source>
</reference>
<dbReference type="InterPro" id="IPR042099">
    <property type="entry name" value="ANL_N_sf"/>
</dbReference>
<dbReference type="InterPro" id="IPR000873">
    <property type="entry name" value="AMP-dep_synth/lig_dom"/>
</dbReference>
<dbReference type="PANTHER" id="PTHR43201:SF5">
    <property type="entry name" value="MEDIUM-CHAIN ACYL-COA LIGASE ACSF2, MITOCHONDRIAL"/>
    <property type="match status" value="1"/>
</dbReference>
<dbReference type="SUPFAM" id="SSF56801">
    <property type="entry name" value="Acetyl-CoA synthetase-like"/>
    <property type="match status" value="1"/>
</dbReference>
<keyword evidence="5" id="KW-1185">Reference proteome</keyword>
<feature type="non-terminal residue" evidence="4">
    <location>
        <position position="218"/>
    </location>
</feature>
<evidence type="ECO:0000313" key="5">
    <source>
        <dbReference type="Proteomes" id="UP000253318"/>
    </source>
</evidence>
<keyword evidence="2" id="KW-0436">Ligase</keyword>